<dbReference type="Proteomes" id="UP000254621">
    <property type="component" value="Unassembled WGS sequence"/>
</dbReference>
<reference evidence="1 2" key="1">
    <citation type="submission" date="2018-06" db="EMBL/GenBank/DDBJ databases">
        <authorList>
            <consortium name="Pathogen Informatics"/>
            <person name="Doyle S."/>
        </authorList>
    </citation>
    <scope>NUCLEOTIDE SEQUENCE [LARGE SCALE GENOMIC DNA]</scope>
    <source>
        <strain evidence="1 2">NCTC13645</strain>
    </source>
</reference>
<name>A0A380P425_WEIVI</name>
<dbReference type="AlphaFoldDB" id="A0A380P425"/>
<protein>
    <submittedName>
        <fullName evidence="1">Uncharacterized protein</fullName>
    </submittedName>
</protein>
<accession>A0A380P425</accession>
<evidence type="ECO:0000313" key="2">
    <source>
        <dbReference type="Proteomes" id="UP000254621"/>
    </source>
</evidence>
<proteinExistence type="predicted"/>
<sequence length="63" mass="7187">MLKHSILPFTFSQPGQYTFDVKVKAIPTGQPFKKYHSKHKTSCSVKYTKDQIPGQVTGSKIRF</sequence>
<evidence type="ECO:0000313" key="1">
    <source>
        <dbReference type="EMBL" id="SUP59637.1"/>
    </source>
</evidence>
<organism evidence="1 2">
    <name type="scientific">Weissella viridescens</name>
    <name type="common">Lactobacillus viridescens</name>
    <dbReference type="NCBI Taxonomy" id="1629"/>
    <lineage>
        <taxon>Bacteria</taxon>
        <taxon>Bacillati</taxon>
        <taxon>Bacillota</taxon>
        <taxon>Bacilli</taxon>
        <taxon>Lactobacillales</taxon>
        <taxon>Lactobacillaceae</taxon>
        <taxon>Weissella</taxon>
    </lineage>
</organism>
<dbReference type="EMBL" id="UHIV01000004">
    <property type="protein sequence ID" value="SUP59637.1"/>
    <property type="molecule type" value="Genomic_DNA"/>
</dbReference>
<gene>
    <name evidence="1" type="ORF">NCTC13645_01897</name>
</gene>